<dbReference type="Proteomes" id="UP000762676">
    <property type="component" value="Unassembled WGS sequence"/>
</dbReference>
<evidence type="ECO:0000313" key="2">
    <source>
        <dbReference type="Proteomes" id="UP000762676"/>
    </source>
</evidence>
<evidence type="ECO:0000313" key="1">
    <source>
        <dbReference type="EMBL" id="GFS12093.1"/>
    </source>
</evidence>
<reference evidence="1 2" key="1">
    <citation type="journal article" date="2021" name="Elife">
        <title>Chloroplast acquisition without the gene transfer in kleptoplastic sea slugs, Plakobranchus ocellatus.</title>
        <authorList>
            <person name="Maeda T."/>
            <person name="Takahashi S."/>
            <person name="Yoshida T."/>
            <person name="Shimamura S."/>
            <person name="Takaki Y."/>
            <person name="Nagai Y."/>
            <person name="Toyoda A."/>
            <person name="Suzuki Y."/>
            <person name="Arimoto A."/>
            <person name="Ishii H."/>
            <person name="Satoh N."/>
            <person name="Nishiyama T."/>
            <person name="Hasebe M."/>
            <person name="Maruyama T."/>
            <person name="Minagawa J."/>
            <person name="Obokata J."/>
            <person name="Shigenobu S."/>
        </authorList>
    </citation>
    <scope>NUCLEOTIDE SEQUENCE [LARGE SCALE GENOMIC DNA]</scope>
</reference>
<dbReference type="EMBL" id="BMAT01013394">
    <property type="protein sequence ID" value="GFS12093.1"/>
    <property type="molecule type" value="Genomic_DNA"/>
</dbReference>
<accession>A0AAV4IN75</accession>
<comment type="caution">
    <text evidence="1">The sequence shown here is derived from an EMBL/GenBank/DDBJ whole genome shotgun (WGS) entry which is preliminary data.</text>
</comment>
<dbReference type="AlphaFoldDB" id="A0AAV4IN75"/>
<sequence length="132" mass="14420">MYEAFYSSSIKTALLKSITGKIITDRSKQMEKWAEHYPDLHSTETVLTNTDLENTSLLLVTQVLDDSPEELRKAVDALASGKAHGKDGIPAKINLTRTSKRANRSVLSSISANSCYSPGRKGLCLKTCAMSV</sequence>
<organism evidence="1 2">
    <name type="scientific">Elysia marginata</name>
    <dbReference type="NCBI Taxonomy" id="1093978"/>
    <lineage>
        <taxon>Eukaryota</taxon>
        <taxon>Metazoa</taxon>
        <taxon>Spiralia</taxon>
        <taxon>Lophotrochozoa</taxon>
        <taxon>Mollusca</taxon>
        <taxon>Gastropoda</taxon>
        <taxon>Heterobranchia</taxon>
        <taxon>Euthyneura</taxon>
        <taxon>Panpulmonata</taxon>
        <taxon>Sacoglossa</taxon>
        <taxon>Placobranchoidea</taxon>
        <taxon>Plakobranchidae</taxon>
        <taxon>Elysia</taxon>
    </lineage>
</organism>
<keyword evidence="2" id="KW-1185">Reference proteome</keyword>
<protein>
    <submittedName>
        <fullName evidence="1">Uncharacterized protein</fullName>
    </submittedName>
</protein>
<proteinExistence type="predicted"/>
<gene>
    <name evidence="1" type="ORF">ElyMa_006688300</name>
</gene>
<name>A0AAV4IN75_9GAST</name>